<gene>
    <name evidence="2" type="primary">S01H1_23887</name>
</gene>
<feature type="region of interest" description="Disordered" evidence="1">
    <location>
        <begin position="89"/>
        <end position="114"/>
    </location>
</feature>
<proteinExistence type="predicted"/>
<accession>A0A1A8B846</accession>
<dbReference type="InterPro" id="IPR021109">
    <property type="entry name" value="Peptidase_aspartic_dom_sf"/>
</dbReference>
<evidence type="ECO:0000313" key="2">
    <source>
        <dbReference type="EMBL" id="SBP62841.1"/>
    </source>
</evidence>
<feature type="non-terminal residue" evidence="2">
    <location>
        <position position="1"/>
    </location>
</feature>
<name>A0A1A8B846_NOTFU</name>
<feature type="compositionally biased region" description="Polar residues" evidence="1">
    <location>
        <begin position="89"/>
        <end position="103"/>
    </location>
</feature>
<organism evidence="2">
    <name type="scientific">Nothobranchius furzeri</name>
    <name type="common">Turquoise killifish</name>
    <dbReference type="NCBI Taxonomy" id="105023"/>
    <lineage>
        <taxon>Eukaryota</taxon>
        <taxon>Metazoa</taxon>
        <taxon>Chordata</taxon>
        <taxon>Craniata</taxon>
        <taxon>Vertebrata</taxon>
        <taxon>Euteleostomi</taxon>
        <taxon>Actinopterygii</taxon>
        <taxon>Neopterygii</taxon>
        <taxon>Teleostei</taxon>
        <taxon>Neoteleostei</taxon>
        <taxon>Acanthomorphata</taxon>
        <taxon>Ovalentaria</taxon>
        <taxon>Atherinomorphae</taxon>
        <taxon>Cyprinodontiformes</taxon>
        <taxon>Nothobranchiidae</taxon>
        <taxon>Nothobranchius</taxon>
    </lineage>
</organism>
<dbReference type="EMBL" id="HADY01024356">
    <property type="protein sequence ID" value="SBP62841.1"/>
    <property type="molecule type" value="Transcribed_RNA"/>
</dbReference>
<reference evidence="2" key="2">
    <citation type="submission" date="2016-06" db="EMBL/GenBank/DDBJ databases">
        <title>The genome of a short-lived fish provides insights into sex chromosome evolution and the genetic control of aging.</title>
        <authorList>
            <person name="Reichwald K."/>
            <person name="Felder M."/>
            <person name="Petzold A."/>
            <person name="Koch P."/>
            <person name="Groth M."/>
            <person name="Platzer M."/>
        </authorList>
    </citation>
    <scope>NUCLEOTIDE SEQUENCE</scope>
    <source>
        <tissue evidence="2">Brain</tissue>
    </source>
</reference>
<dbReference type="Gene3D" id="2.40.70.10">
    <property type="entry name" value="Acid Proteases"/>
    <property type="match status" value="1"/>
</dbReference>
<sequence length="148" mass="15901">AGMQLEAASVRLRTVTGDLTPILGRGLMTIRVGGLSVDLKVWVAAVQDECILGLDFLRVARCVLDLGKNTLEFPGGPTVQMVQPVQSQNFAPASSSETHQVESVPQEGGRASPLPHAIEMEGMHCQIPWLKTVGQERSIDSGERNLEA</sequence>
<dbReference type="AlphaFoldDB" id="A0A1A8B846"/>
<protein>
    <submittedName>
        <fullName evidence="2">Marine sediment metagenome DNA, contig: S01H1_L12143</fullName>
    </submittedName>
</protein>
<evidence type="ECO:0000256" key="1">
    <source>
        <dbReference type="SAM" id="MobiDB-lite"/>
    </source>
</evidence>
<reference evidence="2" key="1">
    <citation type="submission" date="2016-05" db="EMBL/GenBank/DDBJ databases">
        <authorList>
            <person name="Lavstsen T."/>
            <person name="Jespersen J.S."/>
        </authorList>
    </citation>
    <scope>NUCLEOTIDE SEQUENCE</scope>
    <source>
        <tissue evidence="2">Brain</tissue>
    </source>
</reference>